<protein>
    <submittedName>
        <fullName evidence="2">Uncharacterized protein</fullName>
    </submittedName>
</protein>
<evidence type="ECO:0000313" key="3">
    <source>
        <dbReference type="Proteomes" id="UP001159364"/>
    </source>
</evidence>
<reference evidence="2 3" key="1">
    <citation type="submission" date="2021-09" db="EMBL/GenBank/DDBJ databases">
        <title>Genomic insights and catalytic innovation underlie evolution of tropane alkaloids biosynthesis.</title>
        <authorList>
            <person name="Wang Y.-J."/>
            <person name="Tian T."/>
            <person name="Huang J.-P."/>
            <person name="Huang S.-X."/>
        </authorList>
    </citation>
    <scope>NUCLEOTIDE SEQUENCE [LARGE SCALE GENOMIC DNA]</scope>
    <source>
        <strain evidence="2">KIB-2018</strain>
        <tissue evidence="2">Leaf</tissue>
    </source>
</reference>
<dbReference type="AlphaFoldDB" id="A0AAV8TQS0"/>
<accession>A0AAV8TQS0</accession>
<evidence type="ECO:0000313" key="2">
    <source>
        <dbReference type="EMBL" id="KAJ8768474.1"/>
    </source>
</evidence>
<comment type="caution">
    <text evidence="2">The sequence shown here is derived from an EMBL/GenBank/DDBJ whole genome shotgun (WGS) entry which is preliminary data.</text>
</comment>
<feature type="transmembrane region" description="Helical" evidence="1">
    <location>
        <begin position="25"/>
        <end position="48"/>
    </location>
</feature>
<gene>
    <name evidence="2" type="ORF">K2173_021627</name>
</gene>
<dbReference type="EMBL" id="JAIWQS010000004">
    <property type="protein sequence ID" value="KAJ8768474.1"/>
    <property type="molecule type" value="Genomic_DNA"/>
</dbReference>
<keyword evidence="3" id="KW-1185">Reference proteome</keyword>
<keyword evidence="1" id="KW-1133">Transmembrane helix</keyword>
<feature type="transmembrane region" description="Helical" evidence="1">
    <location>
        <begin position="54"/>
        <end position="71"/>
    </location>
</feature>
<keyword evidence="1" id="KW-0812">Transmembrane</keyword>
<evidence type="ECO:0000256" key="1">
    <source>
        <dbReference type="SAM" id="Phobius"/>
    </source>
</evidence>
<name>A0AAV8TQS0_9ROSI</name>
<sequence length="166" mass="18322">MRRCTSDQPYGILLMSESDFSGPKVRLCGGVFIADVVLFQVAGGWVVGSEARCFHYVVFGGLMAFCCKLWFNADDAFFLFLRCNGDFWASGQLKHAPPLWVFSGGVLWEVLAFEGGRLYGEGEFDPAPLMKVPVQGVRSMTADSVIIFDGSYCLRPPLRLETLGTN</sequence>
<proteinExistence type="predicted"/>
<keyword evidence="1" id="KW-0472">Membrane</keyword>
<dbReference type="Proteomes" id="UP001159364">
    <property type="component" value="Linkage Group LG04"/>
</dbReference>
<organism evidence="2 3">
    <name type="scientific">Erythroxylum novogranatense</name>
    <dbReference type="NCBI Taxonomy" id="1862640"/>
    <lineage>
        <taxon>Eukaryota</taxon>
        <taxon>Viridiplantae</taxon>
        <taxon>Streptophyta</taxon>
        <taxon>Embryophyta</taxon>
        <taxon>Tracheophyta</taxon>
        <taxon>Spermatophyta</taxon>
        <taxon>Magnoliopsida</taxon>
        <taxon>eudicotyledons</taxon>
        <taxon>Gunneridae</taxon>
        <taxon>Pentapetalae</taxon>
        <taxon>rosids</taxon>
        <taxon>fabids</taxon>
        <taxon>Malpighiales</taxon>
        <taxon>Erythroxylaceae</taxon>
        <taxon>Erythroxylum</taxon>
    </lineage>
</organism>